<keyword evidence="3" id="KW-0645">Protease</keyword>
<accession>X0QF68</accession>
<keyword evidence="3" id="KW-0378">Hydrolase</keyword>
<dbReference type="STRING" id="1423743.FD41_GL002143"/>
<gene>
    <name evidence="3" type="ORF">FD41_GL002143</name>
    <name evidence="2" type="ORF">JCM14108_2284</name>
</gene>
<dbReference type="Pfam" id="PF17283">
    <property type="entry name" value="Zn_ribbon_SprT"/>
    <property type="match status" value="1"/>
</dbReference>
<dbReference type="SMART" id="SM00731">
    <property type="entry name" value="SprT"/>
    <property type="match status" value="1"/>
</dbReference>
<dbReference type="GO" id="GO:0008237">
    <property type="term" value="F:metallopeptidase activity"/>
    <property type="evidence" value="ECO:0007669"/>
    <property type="project" value="UniProtKB-KW"/>
</dbReference>
<evidence type="ECO:0000313" key="2">
    <source>
        <dbReference type="EMBL" id="GAF37265.1"/>
    </source>
</evidence>
<dbReference type="Proteomes" id="UP000019488">
    <property type="component" value="Unassembled WGS sequence"/>
</dbReference>
<protein>
    <submittedName>
        <fullName evidence="2">Putative metallopeptidase</fullName>
    </submittedName>
    <submittedName>
        <fullName evidence="3">Zinc-metalloprotease</fullName>
    </submittedName>
</protein>
<dbReference type="Proteomes" id="UP000051966">
    <property type="component" value="Unassembled WGS sequence"/>
</dbReference>
<dbReference type="InterPro" id="IPR006640">
    <property type="entry name" value="SprT-like_domain"/>
</dbReference>
<dbReference type="EMBL" id="BAKI01000028">
    <property type="protein sequence ID" value="GAF37265.1"/>
    <property type="molecule type" value="Genomic_DNA"/>
</dbReference>
<evidence type="ECO:0000313" key="4">
    <source>
        <dbReference type="Proteomes" id="UP000051966"/>
    </source>
</evidence>
<dbReference type="NCBIfam" id="NF003339">
    <property type="entry name" value="PRK04351.1"/>
    <property type="match status" value="1"/>
</dbReference>
<dbReference type="InterPro" id="IPR035240">
    <property type="entry name" value="SprT_Zn_ribbon"/>
</dbReference>
<dbReference type="PATRIC" id="fig|1423743.5.peg.2203"/>
<evidence type="ECO:0000259" key="1">
    <source>
        <dbReference type="SMART" id="SM00731"/>
    </source>
</evidence>
<sequence>MTDQQLQQLVEKISLRFFAKPFLHRAYFNGRLRTTGGRYHLETHNIDINPKMADMSSKTVLEGVIKHELCHYHLHLAGYSGKHNTKEFKQLLKAVGGLRYAPRVAGISPQAPKVAKYVYGCTHCGLTYRRQRRINIQKYVCGRCRGKLKLISANG</sequence>
<dbReference type="OrthoDB" id="9799909at2"/>
<feature type="domain" description="SprT-like" evidence="1">
    <location>
        <begin position="4"/>
        <end position="151"/>
    </location>
</feature>
<dbReference type="GO" id="GO:0006508">
    <property type="term" value="P:proteolysis"/>
    <property type="evidence" value="ECO:0007669"/>
    <property type="project" value="UniProtKB-KW"/>
</dbReference>
<dbReference type="Pfam" id="PF10263">
    <property type="entry name" value="SprT-like"/>
    <property type="match status" value="1"/>
</dbReference>
<evidence type="ECO:0000313" key="3">
    <source>
        <dbReference type="EMBL" id="KRM10345.1"/>
    </source>
</evidence>
<dbReference type="EMBL" id="AZFY01000032">
    <property type="protein sequence ID" value="KRM10345.1"/>
    <property type="molecule type" value="Genomic_DNA"/>
</dbReference>
<comment type="caution">
    <text evidence="2">The sequence shown here is derived from an EMBL/GenBank/DDBJ whole genome shotgun (WGS) entry which is preliminary data.</text>
</comment>
<organism evidence="2">
    <name type="scientific">Lentilactobacillus farraginis DSM 18382 = JCM 14108</name>
    <dbReference type="NCBI Taxonomy" id="1423743"/>
    <lineage>
        <taxon>Bacteria</taxon>
        <taxon>Bacillati</taxon>
        <taxon>Bacillota</taxon>
        <taxon>Bacilli</taxon>
        <taxon>Lactobacillales</taxon>
        <taxon>Lactobacillaceae</taxon>
        <taxon>Lentilactobacillus</taxon>
    </lineage>
</organism>
<reference evidence="2" key="1">
    <citation type="journal article" date="2014" name="Genome Announc.">
        <title>Draft Genome Sequences of Two Lactobacillus Strains, L. farraginis JCM 14108T and L. composti JCM 14202T, Isolated from Compost of Distilled Shochu Residue.</title>
        <authorList>
            <person name="Yuki M."/>
            <person name="Oshima K."/>
            <person name="Suda W."/>
            <person name="Kitahara M."/>
            <person name="Kitamura K."/>
            <person name="Iida T."/>
            <person name="Hattori M."/>
            <person name="Ohkuma M."/>
        </authorList>
    </citation>
    <scope>NUCLEOTIDE SEQUENCE [LARGE SCALE GENOMIC DNA]</scope>
    <source>
        <strain evidence="2">JCM 14108</strain>
    </source>
</reference>
<proteinExistence type="predicted"/>
<keyword evidence="3" id="KW-0482">Metalloprotease</keyword>
<keyword evidence="4" id="KW-1185">Reference proteome</keyword>
<dbReference type="eggNOG" id="COG3091">
    <property type="taxonomic scope" value="Bacteria"/>
</dbReference>
<dbReference type="Gene3D" id="3.30.2010.10">
    <property type="entry name" value="Metalloproteases ('zincins'), catalytic domain"/>
    <property type="match status" value="1"/>
</dbReference>
<name>X0QF68_9LACO</name>
<dbReference type="AlphaFoldDB" id="X0QF68"/>
<reference evidence="3 4" key="2">
    <citation type="journal article" date="2015" name="Genome Announc.">
        <title>Expanding the biotechnology potential of lactobacilli through comparative genomics of 213 strains and associated genera.</title>
        <authorList>
            <person name="Sun Z."/>
            <person name="Harris H.M."/>
            <person name="McCann A."/>
            <person name="Guo C."/>
            <person name="Argimon S."/>
            <person name="Zhang W."/>
            <person name="Yang X."/>
            <person name="Jeffery I.B."/>
            <person name="Cooney J.C."/>
            <person name="Kagawa T.F."/>
            <person name="Liu W."/>
            <person name="Song Y."/>
            <person name="Salvetti E."/>
            <person name="Wrobel A."/>
            <person name="Rasinkangas P."/>
            <person name="Parkhill J."/>
            <person name="Rea M.C."/>
            <person name="O'Sullivan O."/>
            <person name="Ritari J."/>
            <person name="Douillard F.P."/>
            <person name="Paul Ross R."/>
            <person name="Yang R."/>
            <person name="Briner A.E."/>
            <person name="Felis G.E."/>
            <person name="de Vos W.M."/>
            <person name="Barrangou R."/>
            <person name="Klaenhammer T.R."/>
            <person name="Caufield P.W."/>
            <person name="Cui Y."/>
            <person name="Zhang H."/>
            <person name="O'Toole P.W."/>
        </authorList>
    </citation>
    <scope>NUCLEOTIDE SEQUENCE [LARGE SCALE GENOMIC DNA]</scope>
    <source>
        <strain evidence="3 4">DSM 18382</strain>
    </source>
</reference>
<dbReference type="GO" id="GO:0006950">
    <property type="term" value="P:response to stress"/>
    <property type="evidence" value="ECO:0007669"/>
    <property type="project" value="UniProtKB-ARBA"/>
</dbReference>
<dbReference type="RefSeq" id="WP_035180436.1">
    <property type="nucleotide sequence ID" value="NZ_AZFY01000032.1"/>
</dbReference>